<evidence type="ECO:0000313" key="4">
    <source>
        <dbReference type="Proteomes" id="UP000630097"/>
    </source>
</evidence>
<feature type="transmembrane region" description="Helical" evidence="2">
    <location>
        <begin position="167"/>
        <end position="184"/>
    </location>
</feature>
<feature type="region of interest" description="Disordered" evidence="1">
    <location>
        <begin position="399"/>
        <end position="435"/>
    </location>
</feature>
<proteinExistence type="predicted"/>
<feature type="transmembrane region" description="Helical" evidence="2">
    <location>
        <begin position="228"/>
        <end position="248"/>
    </location>
</feature>
<dbReference type="Proteomes" id="UP000630097">
    <property type="component" value="Unassembled WGS sequence"/>
</dbReference>
<evidence type="ECO:0000256" key="2">
    <source>
        <dbReference type="SAM" id="Phobius"/>
    </source>
</evidence>
<gene>
    <name evidence="3" type="ORF">Pka01_27640</name>
</gene>
<dbReference type="RefSeq" id="WP_203883093.1">
    <property type="nucleotide sequence ID" value="NZ_BAABHH010000004.1"/>
</dbReference>
<evidence type="ECO:0000256" key="1">
    <source>
        <dbReference type="SAM" id="MobiDB-lite"/>
    </source>
</evidence>
<name>A0A8J3PRW6_9ACTN</name>
<evidence type="ECO:0008006" key="5">
    <source>
        <dbReference type="Google" id="ProtNLM"/>
    </source>
</evidence>
<dbReference type="EMBL" id="BONV01000010">
    <property type="protein sequence ID" value="GIG79637.1"/>
    <property type="molecule type" value="Genomic_DNA"/>
</dbReference>
<feature type="compositionally biased region" description="Basic and acidic residues" evidence="1">
    <location>
        <begin position="412"/>
        <end position="426"/>
    </location>
</feature>
<reference evidence="3 4" key="1">
    <citation type="submission" date="2021-01" db="EMBL/GenBank/DDBJ databases">
        <title>Whole genome shotgun sequence of Planotetraspora kaengkrachanensis NBRC 104272.</title>
        <authorList>
            <person name="Komaki H."/>
            <person name="Tamura T."/>
        </authorList>
    </citation>
    <scope>NUCLEOTIDE SEQUENCE [LARGE SCALE GENOMIC DNA]</scope>
    <source>
        <strain evidence="3 4">NBRC 104272</strain>
    </source>
</reference>
<protein>
    <recommendedName>
        <fullName evidence="5">Glycosyltransferase RgtA/B/C/D-like domain-containing protein</fullName>
    </recommendedName>
</protein>
<keyword evidence="2" id="KW-0812">Transmembrane</keyword>
<dbReference type="AlphaFoldDB" id="A0A8J3PRW6"/>
<feature type="transmembrane region" description="Helical" evidence="2">
    <location>
        <begin position="347"/>
        <end position="371"/>
    </location>
</feature>
<keyword evidence="2" id="KW-1133">Transmembrane helix</keyword>
<keyword evidence="4" id="KW-1185">Reference proteome</keyword>
<accession>A0A8J3PRW6</accession>
<organism evidence="3 4">
    <name type="scientific">Planotetraspora kaengkrachanensis</name>
    <dbReference type="NCBI Taxonomy" id="575193"/>
    <lineage>
        <taxon>Bacteria</taxon>
        <taxon>Bacillati</taxon>
        <taxon>Actinomycetota</taxon>
        <taxon>Actinomycetes</taxon>
        <taxon>Streptosporangiales</taxon>
        <taxon>Streptosporangiaceae</taxon>
        <taxon>Planotetraspora</taxon>
    </lineage>
</organism>
<feature type="transmembrane region" description="Helical" evidence="2">
    <location>
        <begin position="142"/>
        <end position="161"/>
    </location>
</feature>
<keyword evidence="2" id="KW-0472">Membrane</keyword>
<sequence>MEYLIVAVAAAMLGVIVQTTFAPQTARRILPVLLAAYAVRIILHLLVMQADVIDYGGDDAAYMDLATKILARWEWEGFHFVTAEQLPGLYSVGAVCNLFAAIMYVCDGPAELACTAVVALISCALCVVIHKMATLVGANESAAFRLLVITAFMPSFVLHSSDTFKDGINAFLVVSCLGLGLSNLRRFDIRKVMMAAPLLWTLWQVRPYMVFMCAPPLLLSALSPKRILSLRSAAVLIGLLVTGLMVLVGTGDQLLTAPIQEELLHAQSTEVRMFSAGSGGSGVTFEDGGAAWGALGPKLLYTLLSPFPWTDGSLVLQLGKIETAIWYYLLWNAMIGARELWRRDRRLLLVLALFIVSGFIVYATTVANIGLIFRQRMPLMMITSLLAAVAWTRCQARKERPRPRSLPPFHEAATDVDSHRDSDSVRSEGSPARFG</sequence>
<feature type="transmembrane region" description="Helical" evidence="2">
    <location>
        <begin position="29"/>
        <end position="47"/>
    </location>
</feature>
<evidence type="ECO:0000313" key="3">
    <source>
        <dbReference type="EMBL" id="GIG79637.1"/>
    </source>
</evidence>
<feature type="transmembrane region" description="Helical" evidence="2">
    <location>
        <begin position="110"/>
        <end position="130"/>
    </location>
</feature>
<comment type="caution">
    <text evidence="3">The sequence shown here is derived from an EMBL/GenBank/DDBJ whole genome shotgun (WGS) entry which is preliminary data.</text>
</comment>